<keyword evidence="1" id="KW-1133">Transmembrane helix</keyword>
<sequence>MKDKNSKLYRISVAICSVIVTAAIGYLLVRAGDFNPGSGPTAPTMKTLEDIYCKQLYGCTSTSYTTDSPASPTSTMYNLTAIYDQVPAFPNQEHQRYDDWNCANNNAEASSTCDAGDPEYVGEEAIWSSSTDSSLDGALVVSGKVYKDERNGLYWSDAYDSTSGGGSPNFLTNQFGTTTEQCGSDEAIINGTCDPCTWTTKGAAIAFCCDLSLDSNGDGTDETDWRLPTQKELMQAYIDGAANNLQPKHNRLN</sequence>
<evidence type="ECO:0008006" key="3">
    <source>
        <dbReference type="Google" id="ProtNLM"/>
    </source>
</evidence>
<proteinExistence type="predicted"/>
<evidence type="ECO:0000256" key="1">
    <source>
        <dbReference type="SAM" id="Phobius"/>
    </source>
</evidence>
<gene>
    <name evidence="2" type="ORF">S06H3_13567</name>
</gene>
<name>X1MB42_9ZZZZ</name>
<evidence type="ECO:0000313" key="2">
    <source>
        <dbReference type="EMBL" id="GAI15326.1"/>
    </source>
</evidence>
<reference evidence="2" key="1">
    <citation type="journal article" date="2014" name="Front. Microbiol.">
        <title>High frequency of phylogenetically diverse reductive dehalogenase-homologous genes in deep subseafloor sedimentary metagenomes.</title>
        <authorList>
            <person name="Kawai M."/>
            <person name="Futagami T."/>
            <person name="Toyoda A."/>
            <person name="Takaki Y."/>
            <person name="Nishi S."/>
            <person name="Hori S."/>
            <person name="Arai W."/>
            <person name="Tsubouchi T."/>
            <person name="Morono Y."/>
            <person name="Uchiyama I."/>
            <person name="Ito T."/>
            <person name="Fujiyama A."/>
            <person name="Inagaki F."/>
            <person name="Takami H."/>
        </authorList>
    </citation>
    <scope>NUCLEOTIDE SEQUENCE</scope>
    <source>
        <strain evidence="2">Expedition CK06-06</strain>
    </source>
</reference>
<dbReference type="EMBL" id="BARV01006629">
    <property type="protein sequence ID" value="GAI15326.1"/>
    <property type="molecule type" value="Genomic_DNA"/>
</dbReference>
<comment type="caution">
    <text evidence="2">The sequence shown here is derived from an EMBL/GenBank/DDBJ whole genome shotgun (WGS) entry which is preliminary data.</text>
</comment>
<dbReference type="AlphaFoldDB" id="X1MB42"/>
<keyword evidence="1" id="KW-0472">Membrane</keyword>
<accession>X1MB42</accession>
<feature type="transmembrane region" description="Helical" evidence="1">
    <location>
        <begin position="12"/>
        <end position="29"/>
    </location>
</feature>
<protein>
    <recommendedName>
        <fullName evidence="3">DUF1566 domain-containing protein</fullName>
    </recommendedName>
</protein>
<keyword evidence="1" id="KW-0812">Transmembrane</keyword>
<organism evidence="2">
    <name type="scientific">marine sediment metagenome</name>
    <dbReference type="NCBI Taxonomy" id="412755"/>
    <lineage>
        <taxon>unclassified sequences</taxon>
        <taxon>metagenomes</taxon>
        <taxon>ecological metagenomes</taxon>
    </lineage>
</organism>
<feature type="non-terminal residue" evidence="2">
    <location>
        <position position="253"/>
    </location>
</feature>